<keyword evidence="4 7" id="KW-0812">Transmembrane</keyword>
<evidence type="ECO:0000256" key="2">
    <source>
        <dbReference type="ARBA" id="ARBA00005262"/>
    </source>
</evidence>
<name>A0A921G272_SPOPS</name>
<dbReference type="PANTHER" id="PTHR43663">
    <property type="entry name" value="CHROMATE TRANSPORT PROTEIN-RELATED"/>
    <property type="match status" value="1"/>
</dbReference>
<comment type="subcellular location">
    <subcellularLocation>
        <location evidence="1">Cell membrane</location>
        <topology evidence="1">Multi-pass membrane protein</topology>
    </subcellularLocation>
</comment>
<feature type="transmembrane region" description="Helical" evidence="7">
    <location>
        <begin position="109"/>
        <end position="129"/>
    </location>
</feature>
<dbReference type="Pfam" id="PF02417">
    <property type="entry name" value="Chromate_transp"/>
    <property type="match status" value="1"/>
</dbReference>
<evidence type="ECO:0000256" key="3">
    <source>
        <dbReference type="ARBA" id="ARBA00022475"/>
    </source>
</evidence>
<keyword evidence="5 7" id="KW-1133">Transmembrane helix</keyword>
<feature type="transmembrane region" description="Helical" evidence="7">
    <location>
        <begin position="76"/>
        <end position="97"/>
    </location>
</feature>
<comment type="similarity">
    <text evidence="2">Belongs to the chromate ion transporter (CHR) (TC 2.A.51) family.</text>
</comment>
<accession>A0A921G272</accession>
<reference evidence="8" key="1">
    <citation type="journal article" date="2021" name="PeerJ">
        <title>Extensive microbial diversity within the chicken gut microbiome revealed by metagenomics and culture.</title>
        <authorList>
            <person name="Gilroy R."/>
            <person name="Ravi A."/>
            <person name="Getino M."/>
            <person name="Pursley I."/>
            <person name="Horton D.L."/>
            <person name="Alikhan N.F."/>
            <person name="Baker D."/>
            <person name="Gharbi K."/>
            <person name="Hall N."/>
            <person name="Watson M."/>
            <person name="Adriaenssens E.M."/>
            <person name="Foster-Nyarko E."/>
            <person name="Jarju S."/>
            <person name="Secka A."/>
            <person name="Antonio M."/>
            <person name="Oren A."/>
            <person name="Chaudhuri R.R."/>
            <person name="La Ragione R."/>
            <person name="Hildebrand F."/>
            <person name="Pallen M.J."/>
        </authorList>
    </citation>
    <scope>NUCLEOTIDE SEQUENCE</scope>
    <source>
        <strain evidence="8">CHK171-7178</strain>
    </source>
</reference>
<keyword evidence="3" id="KW-1003">Cell membrane</keyword>
<dbReference type="PANTHER" id="PTHR43663:SF1">
    <property type="entry name" value="CHROMATE TRANSPORTER"/>
    <property type="match status" value="1"/>
</dbReference>
<proteinExistence type="inferred from homology"/>
<gene>
    <name evidence="8" type="ORF">K8V56_15360</name>
</gene>
<evidence type="ECO:0000256" key="1">
    <source>
        <dbReference type="ARBA" id="ARBA00004651"/>
    </source>
</evidence>
<evidence type="ECO:0000313" key="8">
    <source>
        <dbReference type="EMBL" id="HJF33137.1"/>
    </source>
</evidence>
<dbReference type="Proteomes" id="UP000698173">
    <property type="component" value="Unassembled WGS sequence"/>
</dbReference>
<feature type="transmembrane region" description="Helical" evidence="7">
    <location>
        <begin position="141"/>
        <end position="172"/>
    </location>
</feature>
<evidence type="ECO:0000313" key="9">
    <source>
        <dbReference type="Proteomes" id="UP000698173"/>
    </source>
</evidence>
<dbReference type="InterPro" id="IPR052518">
    <property type="entry name" value="CHR_Transporter"/>
</dbReference>
<keyword evidence="6 7" id="KW-0472">Membrane</keyword>
<dbReference type="GO" id="GO:0015109">
    <property type="term" value="F:chromate transmembrane transporter activity"/>
    <property type="evidence" value="ECO:0007669"/>
    <property type="project" value="InterPro"/>
</dbReference>
<dbReference type="GO" id="GO:0005886">
    <property type="term" value="C:plasma membrane"/>
    <property type="evidence" value="ECO:0007669"/>
    <property type="project" value="UniProtKB-SubCell"/>
</dbReference>
<reference evidence="8" key="2">
    <citation type="submission" date="2021-09" db="EMBL/GenBank/DDBJ databases">
        <authorList>
            <person name="Gilroy R."/>
        </authorList>
    </citation>
    <scope>NUCLEOTIDE SEQUENCE</scope>
    <source>
        <strain evidence="8">CHK171-7178</strain>
    </source>
</reference>
<evidence type="ECO:0000256" key="5">
    <source>
        <dbReference type="ARBA" id="ARBA00022989"/>
    </source>
</evidence>
<evidence type="ECO:0000256" key="6">
    <source>
        <dbReference type="ARBA" id="ARBA00023136"/>
    </source>
</evidence>
<evidence type="ECO:0000256" key="7">
    <source>
        <dbReference type="SAM" id="Phobius"/>
    </source>
</evidence>
<dbReference type="EMBL" id="DYWT01000244">
    <property type="protein sequence ID" value="HJF33137.1"/>
    <property type="molecule type" value="Genomic_DNA"/>
</dbReference>
<dbReference type="InterPro" id="IPR003370">
    <property type="entry name" value="Chromate_transpt"/>
</dbReference>
<sequence length="181" mass="19920">MQKDLFVAFCRVGLLGFGGGPSAIPLFHQEVVRNYKWMDEDEFGDTLALANTMPGPIATKLAGYIGYKVGGKLGCFNAIIASVLPTSLMMILLIGILQKYKDIPWVKNMSASVVPVVAVMLGILSWDFIKKSGDTLGWKKALTMLVTAGILMEALNIHPAIIILIVLIFIFLPIRRRREKV</sequence>
<dbReference type="AlphaFoldDB" id="A0A921G272"/>
<evidence type="ECO:0000256" key="4">
    <source>
        <dbReference type="ARBA" id="ARBA00022692"/>
    </source>
</evidence>
<comment type="caution">
    <text evidence="8">The sequence shown here is derived from an EMBL/GenBank/DDBJ whole genome shotgun (WGS) entry which is preliminary data.</text>
</comment>
<organism evidence="8 9">
    <name type="scientific">Sporosarcina psychrophila</name>
    <name type="common">Bacillus psychrophilus</name>
    <dbReference type="NCBI Taxonomy" id="1476"/>
    <lineage>
        <taxon>Bacteria</taxon>
        <taxon>Bacillati</taxon>
        <taxon>Bacillota</taxon>
        <taxon>Bacilli</taxon>
        <taxon>Bacillales</taxon>
        <taxon>Caryophanaceae</taxon>
        <taxon>Sporosarcina</taxon>
    </lineage>
</organism>
<protein>
    <submittedName>
        <fullName evidence="8">Chromate transporter</fullName>
    </submittedName>
</protein>